<dbReference type="Proteomes" id="UP001223586">
    <property type="component" value="Unassembled WGS sequence"/>
</dbReference>
<reference evidence="1 2" key="1">
    <citation type="submission" date="2023-07" db="EMBL/GenBank/DDBJ databases">
        <title>Genomic Encyclopedia of Type Strains, Phase IV (KMG-IV): sequencing the most valuable type-strain genomes for metagenomic binning, comparative biology and taxonomic classification.</title>
        <authorList>
            <person name="Goeker M."/>
        </authorList>
    </citation>
    <scope>NUCLEOTIDE SEQUENCE [LARGE SCALE GENOMIC DNA]</scope>
    <source>
        <strain evidence="1 2">DSM 23837</strain>
    </source>
</reference>
<evidence type="ECO:0000313" key="1">
    <source>
        <dbReference type="EMBL" id="MDQ0176725.1"/>
    </source>
</evidence>
<evidence type="ECO:0000313" key="2">
    <source>
        <dbReference type="Proteomes" id="UP001223586"/>
    </source>
</evidence>
<keyword evidence="2" id="KW-1185">Reference proteome</keyword>
<dbReference type="RefSeq" id="WP_307230105.1">
    <property type="nucleotide sequence ID" value="NZ_JAUSTT010000015.1"/>
</dbReference>
<organism evidence="1 2">
    <name type="scientific">Bacillus chungangensis</name>
    <dbReference type="NCBI Taxonomy" id="587633"/>
    <lineage>
        <taxon>Bacteria</taxon>
        <taxon>Bacillati</taxon>
        <taxon>Bacillota</taxon>
        <taxon>Bacilli</taxon>
        <taxon>Bacillales</taxon>
        <taxon>Bacillaceae</taxon>
        <taxon>Bacillus</taxon>
    </lineage>
</organism>
<evidence type="ECO:0008006" key="3">
    <source>
        <dbReference type="Google" id="ProtNLM"/>
    </source>
</evidence>
<protein>
    <recommendedName>
        <fullName evidence="3">DUF3168 domain-containing protein</fullName>
    </recommendedName>
</protein>
<name>A0ABT9WTW1_9BACI</name>
<comment type="caution">
    <text evidence="1">The sequence shown here is derived from an EMBL/GenBank/DDBJ whole genome shotgun (WGS) entry which is preliminary data.</text>
</comment>
<proteinExistence type="predicted"/>
<accession>A0ABT9WTW1</accession>
<dbReference type="EMBL" id="JAUSTT010000015">
    <property type="protein sequence ID" value="MDQ0176725.1"/>
    <property type="molecule type" value="Genomic_DNA"/>
</dbReference>
<gene>
    <name evidence="1" type="ORF">J2S08_002583</name>
</gene>
<sequence>MINVLSKLNELITTDEHVQSHFDVPVAERIAFGAAPEAFAMPYIILGTQSNVQEDPGINDRMIYHVDVYVDRGDIVLADWIVKSIEKALHFKRLQAIGIGIFRESKVVIPDNPGIVHIHMKFLVRHFRTDLFSHI</sequence>